<dbReference type="InterPro" id="IPR027417">
    <property type="entry name" value="P-loop_NTPase"/>
</dbReference>
<dbReference type="Pfam" id="PF07693">
    <property type="entry name" value="KAP_NTPase"/>
    <property type="match status" value="1"/>
</dbReference>
<gene>
    <name evidence="2" type="ORF">G3A56_23205</name>
</gene>
<evidence type="ECO:0000313" key="2">
    <source>
        <dbReference type="EMBL" id="QIB40736.1"/>
    </source>
</evidence>
<dbReference type="SUPFAM" id="SSF52540">
    <property type="entry name" value="P-loop containing nucleoside triphosphate hydrolases"/>
    <property type="match status" value="1"/>
</dbReference>
<organism evidence="2 3">
    <name type="scientific">Rhizobium oryzihabitans</name>
    <dbReference type="NCBI Taxonomy" id="2267833"/>
    <lineage>
        <taxon>Bacteria</taxon>
        <taxon>Pseudomonadati</taxon>
        <taxon>Pseudomonadota</taxon>
        <taxon>Alphaproteobacteria</taxon>
        <taxon>Hyphomicrobiales</taxon>
        <taxon>Rhizobiaceae</taxon>
        <taxon>Rhizobium/Agrobacterium group</taxon>
        <taxon>Rhizobium</taxon>
    </lineage>
</organism>
<name>A0A7L5BQ18_9HYPH</name>
<sequence>MDIAIRNWASDRLGRRAFAESLAQQIWAMANLSEGYVVGLEAEWGAGKSSVVNMTLHHLLHLDLSHSSRDPAFHGDKGGKEIAADLDDLAVHYDAIRELHEQFADVPYLHPDHYHRAIVTRAENDEVMRKRIYRYFRLRMNAHFRPRNLVVHFRPWLVPDTAALSSVFLDELTKSIGPLLGSDIEDAMKNYTAVVKRLAPVAGVAAHAVVPGSGNAIRDFVASLGNTAEATLESRKLKLEASLRKLRGQKIIVVIDDLDRLSPKEATEMVGLVKSLGNLPNIVYLMSYDPKVLCRHLRGVLRLNAEEYLEKIVQYRRNLPLLPADRLLTLLDDCRTELFDSASPELLDRARDANFYVLRQFIRTPRDAVRCGDWAVRAHRILKDQTDPVDLLILEVLNAKDTVLYQWIRHHLSELCSGEMPNRNSLEQALEADGIEVTEERKYALSQLFPAASQEFHRPGNNSSNDRLSKRLRVREYAETYFELSEPATGSGKAELNRLFAGEDPKIVMTPILERSKVSDYGSSIRAELLDTIWEHFSRNPITRAWVGALTDLGPELIVFRDRDTGDIFAPDNLRRLTGAIVSGLSHLNIEDKVNLMKFMLARSEDLSLVASVLRRIGSTREGNQDGEYMDLESVREELVNKLEVAIAKDRVLSSAYPAHVVFLASEILGPHIIREHLNRALRLNRYFPAIAQTLLNEGNSSDRGQFYSLMSNMSDFADSDLFIQVARDLLGDRGDEGIWAKRTIDALLRSRNGED</sequence>
<accession>A0A7L5BQ18</accession>
<dbReference type="Proteomes" id="UP000464865">
    <property type="component" value="Chromosome M15-12"/>
</dbReference>
<reference evidence="2 3" key="1">
    <citation type="submission" date="2020-02" db="EMBL/GenBank/DDBJ databases">
        <title>Plant-Promoting Endophytic Bacterium Rhizobium oryzihabitans sp. nov., Isolated from the Root of Rice.</title>
        <authorList>
            <person name="zhao J."/>
            <person name="Zhang G."/>
        </authorList>
    </citation>
    <scope>NUCLEOTIDE SEQUENCE [LARGE SCALE GENOMIC DNA]</scope>
    <source>
        <strain evidence="2 3">M15</strain>
    </source>
</reference>
<dbReference type="KEGG" id="roy:G3A56_23205"/>
<evidence type="ECO:0000259" key="1">
    <source>
        <dbReference type="Pfam" id="PF07693"/>
    </source>
</evidence>
<feature type="domain" description="KAP NTPase" evidence="1">
    <location>
        <begin position="15"/>
        <end position="367"/>
    </location>
</feature>
<dbReference type="EMBL" id="CP048635">
    <property type="protein sequence ID" value="QIB40736.1"/>
    <property type="molecule type" value="Genomic_DNA"/>
</dbReference>
<protein>
    <recommendedName>
        <fullName evidence="1">KAP NTPase domain-containing protein</fullName>
    </recommendedName>
</protein>
<keyword evidence="3" id="KW-1185">Reference proteome</keyword>
<dbReference type="RefSeq" id="WP_082185023.1">
    <property type="nucleotide sequence ID" value="NZ_CP048635.1"/>
</dbReference>
<dbReference type="InterPro" id="IPR011646">
    <property type="entry name" value="KAP_P-loop"/>
</dbReference>
<dbReference type="AlphaFoldDB" id="A0A7L5BQ18"/>
<evidence type="ECO:0000313" key="3">
    <source>
        <dbReference type="Proteomes" id="UP000464865"/>
    </source>
</evidence>
<proteinExistence type="predicted"/>